<dbReference type="InterPro" id="IPR000620">
    <property type="entry name" value="EamA_dom"/>
</dbReference>
<feature type="domain" description="EamA" evidence="2">
    <location>
        <begin position="8"/>
        <end position="138"/>
    </location>
</feature>
<feature type="transmembrane region" description="Helical" evidence="1">
    <location>
        <begin position="176"/>
        <end position="194"/>
    </location>
</feature>
<protein>
    <submittedName>
        <fullName evidence="3">DMT family transporter</fullName>
    </submittedName>
</protein>
<gene>
    <name evidence="3" type="ORF">O1D97_16205</name>
</gene>
<evidence type="ECO:0000313" key="4">
    <source>
        <dbReference type="Proteomes" id="UP001149719"/>
    </source>
</evidence>
<proteinExistence type="predicted"/>
<keyword evidence="1" id="KW-0472">Membrane</keyword>
<keyword evidence="1" id="KW-0812">Transmembrane</keyword>
<evidence type="ECO:0000256" key="1">
    <source>
        <dbReference type="SAM" id="Phobius"/>
    </source>
</evidence>
<feature type="transmembrane region" description="Helical" evidence="1">
    <location>
        <begin position="258"/>
        <end position="275"/>
    </location>
</feature>
<evidence type="ECO:0000313" key="3">
    <source>
        <dbReference type="EMBL" id="MCZ2723111.1"/>
    </source>
</evidence>
<keyword evidence="1" id="KW-1133">Transmembrane helix</keyword>
<evidence type="ECO:0000259" key="2">
    <source>
        <dbReference type="Pfam" id="PF00892"/>
    </source>
</evidence>
<dbReference type="InterPro" id="IPR037185">
    <property type="entry name" value="EmrE-like"/>
</dbReference>
<feature type="transmembrane region" description="Helical" evidence="1">
    <location>
        <begin position="146"/>
        <end position="164"/>
    </location>
</feature>
<name>A0ABT4JXI5_9GAMM</name>
<feature type="transmembrane region" description="Helical" evidence="1">
    <location>
        <begin position="206"/>
        <end position="228"/>
    </location>
</feature>
<dbReference type="Pfam" id="PF00892">
    <property type="entry name" value="EamA"/>
    <property type="match status" value="2"/>
</dbReference>
<keyword evidence="4" id="KW-1185">Reference proteome</keyword>
<reference evidence="3" key="1">
    <citation type="submission" date="2022-12" db="EMBL/GenBank/DDBJ databases">
        <title>Marinomonas 15G1-11 sp. nov, isolated from marine algae.</title>
        <authorList>
            <person name="Butt M."/>
            <person name="Choi D.G."/>
            <person name="Kim J.M."/>
            <person name="Lee J.K."/>
            <person name="Baek J.H."/>
            <person name="Jeon C.O."/>
        </authorList>
    </citation>
    <scope>NUCLEOTIDE SEQUENCE</scope>
    <source>
        <strain evidence="3">15G1-11</strain>
    </source>
</reference>
<feature type="transmembrane region" description="Helical" evidence="1">
    <location>
        <begin position="122"/>
        <end position="140"/>
    </location>
</feature>
<dbReference type="PANTHER" id="PTHR22911:SF103">
    <property type="entry name" value="BLR2811 PROTEIN"/>
    <property type="match status" value="1"/>
</dbReference>
<dbReference type="PANTHER" id="PTHR22911">
    <property type="entry name" value="ACYL-MALONYL CONDENSING ENZYME-RELATED"/>
    <property type="match status" value="1"/>
</dbReference>
<comment type="caution">
    <text evidence="3">The sequence shown here is derived from an EMBL/GenBank/DDBJ whole genome shotgun (WGS) entry which is preliminary data.</text>
</comment>
<dbReference type="Proteomes" id="UP001149719">
    <property type="component" value="Unassembled WGS sequence"/>
</dbReference>
<feature type="transmembrane region" description="Helical" evidence="1">
    <location>
        <begin position="76"/>
        <end position="93"/>
    </location>
</feature>
<dbReference type="RefSeq" id="WP_269127208.1">
    <property type="nucleotide sequence ID" value="NZ_JAPUBN010000020.1"/>
</dbReference>
<feature type="transmembrane region" description="Helical" evidence="1">
    <location>
        <begin position="99"/>
        <end position="115"/>
    </location>
</feature>
<dbReference type="EMBL" id="JAPUBN010000020">
    <property type="protein sequence ID" value="MCZ2723111.1"/>
    <property type="molecule type" value="Genomic_DNA"/>
</dbReference>
<sequence length="292" mass="31434">MSGKTASSAILLLILGNFAATLCDAFIKMAGADVPVFQFTLMRCLCMVLCLLPFLGQVNLSNPLEGVKLHFIRGSIWVLTTVFLVLALAELPLATANSIFYTAPLLITLLAAVFYKEKLTGMVILAAILGFIGILVILRPTVISTGMTSALLFALGLAVSSLLIRKLPKGQSLFHGMLLTHLCALPFAGGLALFEGAEWDWSLAGFALISSICSILYGMSCLLAYRFVASSEIASAEYSGLIFAMILGWLLFGENIDLFVGIGAVFIIAPLAYISHRDSRKRRLLLAQETFV</sequence>
<organism evidence="3 4">
    <name type="scientific">Marinomonas phaeophyticola</name>
    <dbReference type="NCBI Taxonomy" id="3004091"/>
    <lineage>
        <taxon>Bacteria</taxon>
        <taxon>Pseudomonadati</taxon>
        <taxon>Pseudomonadota</taxon>
        <taxon>Gammaproteobacteria</taxon>
        <taxon>Oceanospirillales</taxon>
        <taxon>Oceanospirillaceae</taxon>
        <taxon>Marinomonas</taxon>
    </lineage>
</organism>
<dbReference type="SUPFAM" id="SSF103481">
    <property type="entry name" value="Multidrug resistance efflux transporter EmrE"/>
    <property type="match status" value="2"/>
</dbReference>
<feature type="transmembrane region" description="Helical" evidence="1">
    <location>
        <begin position="35"/>
        <end position="55"/>
    </location>
</feature>
<accession>A0ABT4JXI5</accession>
<feature type="domain" description="EamA" evidence="2">
    <location>
        <begin position="144"/>
        <end position="272"/>
    </location>
</feature>
<feature type="transmembrane region" description="Helical" evidence="1">
    <location>
        <begin position="235"/>
        <end position="252"/>
    </location>
</feature>